<evidence type="ECO:0008006" key="4">
    <source>
        <dbReference type="Google" id="ProtNLM"/>
    </source>
</evidence>
<evidence type="ECO:0000313" key="3">
    <source>
        <dbReference type="Proteomes" id="UP000690515"/>
    </source>
</evidence>
<organism evidence="2 3">
    <name type="scientific">Zooshikella harenae</name>
    <dbReference type="NCBI Taxonomy" id="2827238"/>
    <lineage>
        <taxon>Bacteria</taxon>
        <taxon>Pseudomonadati</taxon>
        <taxon>Pseudomonadota</taxon>
        <taxon>Gammaproteobacteria</taxon>
        <taxon>Oceanospirillales</taxon>
        <taxon>Zooshikellaceae</taxon>
        <taxon>Zooshikella</taxon>
    </lineage>
</organism>
<feature type="chain" id="PRO_5046465110" description="Solute-binding protein family 3/N-terminal domain-containing protein" evidence="1">
    <location>
        <begin position="20"/>
        <end position="253"/>
    </location>
</feature>
<gene>
    <name evidence="2" type="ORF">KCG35_10380</name>
</gene>
<protein>
    <recommendedName>
        <fullName evidence="4">Solute-binding protein family 3/N-terminal domain-containing protein</fullName>
    </recommendedName>
</protein>
<dbReference type="RefSeq" id="WP_215819626.1">
    <property type="nucleotide sequence ID" value="NZ_JAGSOY010000020.1"/>
</dbReference>
<sequence length="253" mass="28906">MKHILKFLLILLCSHIAIARTVDIGYTSHGLPFDEEKDEKLIGGLIFDIASLIVSTAKLEPVFHSLPVNRVEEFLVSGYIQMLCLYNPSWLISPDHFTWGPPLLRQREFFIIRQQDENITHYEQLKGFNIGSHLGYIYSDTLMSLFDDGEATRISRLSTLELYKLIKLNRVNVIIDNDYSFFYLKSQGKANGLQLTSLIDNIYPLHCALSKIKPTLNKKLLSAMNIIANQNDVAKVLIHYKNYLPSSANRTSN</sequence>
<accession>A0ABS5ZDS6</accession>
<evidence type="ECO:0000256" key="1">
    <source>
        <dbReference type="SAM" id="SignalP"/>
    </source>
</evidence>
<dbReference type="Gene3D" id="3.40.190.10">
    <property type="entry name" value="Periplasmic binding protein-like II"/>
    <property type="match status" value="2"/>
</dbReference>
<name>A0ABS5ZDS6_9GAMM</name>
<comment type="caution">
    <text evidence="2">The sequence shown here is derived from an EMBL/GenBank/DDBJ whole genome shotgun (WGS) entry which is preliminary data.</text>
</comment>
<feature type="signal peptide" evidence="1">
    <location>
        <begin position="1"/>
        <end position="19"/>
    </location>
</feature>
<evidence type="ECO:0000313" key="2">
    <source>
        <dbReference type="EMBL" id="MBU2711466.1"/>
    </source>
</evidence>
<reference evidence="2 3" key="1">
    <citation type="submission" date="2021-04" db="EMBL/GenBank/DDBJ databases">
        <authorList>
            <person name="Pira H."/>
            <person name="Risdian C."/>
            <person name="Wink J."/>
        </authorList>
    </citation>
    <scope>NUCLEOTIDE SEQUENCE [LARGE SCALE GENOMIC DNA]</scope>
    <source>
        <strain evidence="2 3">WH53</strain>
    </source>
</reference>
<proteinExistence type="predicted"/>
<dbReference type="SUPFAM" id="SSF53850">
    <property type="entry name" value="Periplasmic binding protein-like II"/>
    <property type="match status" value="1"/>
</dbReference>
<keyword evidence="3" id="KW-1185">Reference proteome</keyword>
<keyword evidence="1" id="KW-0732">Signal</keyword>
<dbReference type="Proteomes" id="UP000690515">
    <property type="component" value="Unassembled WGS sequence"/>
</dbReference>
<dbReference type="EMBL" id="JAGSOY010000020">
    <property type="protein sequence ID" value="MBU2711466.1"/>
    <property type="molecule type" value="Genomic_DNA"/>
</dbReference>